<feature type="repeat" description="CXXCXGXG motif" evidence="9">
    <location>
        <begin position="181"/>
        <end position="188"/>
    </location>
</feature>
<dbReference type="GO" id="GO:0009408">
    <property type="term" value="P:response to heat"/>
    <property type="evidence" value="ECO:0007669"/>
    <property type="project" value="InterPro"/>
</dbReference>
<comment type="function">
    <text evidence="9">Participates actively in the response to hyperosmotic and heat shock by preventing the aggregation of stress-denatured proteins and by disaggregating proteins, also in an autonomous, DnaK-independent fashion. Unfolded proteins bind initially to DnaJ; upon interaction with the DnaJ-bound protein, DnaK hydrolyzes its bound ATP, resulting in the formation of a stable complex. GrpE releases ADP from DnaK; ATP binding to DnaK triggers the release of the substrate protein, thus completing the reaction cycle. Several rounds of ATP-dependent interactions between DnaJ, DnaK and GrpE are required for fully efficient folding. Also involved, together with DnaK and GrpE, in the DNA replication of plasmids through activation of initiation proteins.</text>
</comment>
<feature type="domain" description="J" evidence="11">
    <location>
        <begin position="7"/>
        <end position="70"/>
    </location>
</feature>
<evidence type="ECO:0000256" key="1">
    <source>
        <dbReference type="ARBA" id="ARBA00022490"/>
    </source>
</evidence>
<dbReference type="CDD" id="cd06257">
    <property type="entry name" value="DnaJ"/>
    <property type="match status" value="1"/>
</dbReference>
<dbReference type="InterPro" id="IPR001623">
    <property type="entry name" value="DnaJ_domain"/>
</dbReference>
<dbReference type="Gene3D" id="6.20.20.10">
    <property type="match status" value="2"/>
</dbReference>
<dbReference type="PROSITE" id="PS51188">
    <property type="entry name" value="ZF_CR"/>
    <property type="match status" value="1"/>
</dbReference>
<protein>
    <recommendedName>
        <fullName evidence="9">Chaperone protein DnaJ</fullName>
    </recommendedName>
</protein>
<dbReference type="InterPro" id="IPR002939">
    <property type="entry name" value="DnaJ_C"/>
</dbReference>
<evidence type="ECO:0000256" key="8">
    <source>
        <dbReference type="ARBA" id="ARBA00023186"/>
    </source>
</evidence>
<keyword evidence="2 9" id="KW-0235">DNA replication</keyword>
<comment type="domain">
    <text evidence="9">The J domain is necessary and sufficient to stimulate DnaK ATPase activity. Zinc center 1 plays an important role in the autonomous, DnaK-independent chaperone activity of DnaJ. Zinc center 2 is essential for interaction with DnaK and for DnaJ activity.</text>
</comment>
<keyword evidence="7 9" id="KW-0346">Stress response</keyword>
<feature type="binding site" evidence="9">
    <location>
        <position position="224"/>
    </location>
    <ligand>
        <name>Zn(2+)</name>
        <dbReference type="ChEBI" id="CHEBI:29105"/>
        <label>1</label>
    </ligand>
</feature>
<dbReference type="PANTHER" id="PTHR43096">
    <property type="entry name" value="DNAJ HOMOLOG 1, MITOCHONDRIAL-RELATED"/>
    <property type="match status" value="1"/>
</dbReference>
<evidence type="ECO:0000313" key="13">
    <source>
        <dbReference type="EMBL" id="MBO8428166.1"/>
    </source>
</evidence>
<keyword evidence="3 9" id="KW-0479">Metal-binding</keyword>
<feature type="repeat" description="CXXCXGXG motif" evidence="9">
    <location>
        <begin position="207"/>
        <end position="214"/>
    </location>
</feature>
<dbReference type="GO" id="GO:0031072">
    <property type="term" value="F:heat shock protein binding"/>
    <property type="evidence" value="ECO:0007669"/>
    <property type="project" value="InterPro"/>
</dbReference>
<dbReference type="GO" id="GO:0006260">
    <property type="term" value="P:DNA replication"/>
    <property type="evidence" value="ECO:0007669"/>
    <property type="project" value="UniProtKB-KW"/>
</dbReference>
<feature type="repeat" description="CXXCXGXG motif" evidence="9">
    <location>
        <begin position="221"/>
        <end position="228"/>
    </location>
</feature>
<accession>A0A9D9GX12</accession>
<evidence type="ECO:0000256" key="6">
    <source>
        <dbReference type="ARBA" id="ARBA00022833"/>
    </source>
</evidence>
<dbReference type="EMBL" id="JADIMY010000123">
    <property type="protein sequence ID" value="MBO8428166.1"/>
    <property type="molecule type" value="Genomic_DNA"/>
</dbReference>
<dbReference type="NCBIfam" id="TIGR02349">
    <property type="entry name" value="DnaJ_bact"/>
    <property type="match status" value="1"/>
</dbReference>
<dbReference type="InterPro" id="IPR036869">
    <property type="entry name" value="J_dom_sf"/>
</dbReference>
<keyword evidence="4 9" id="KW-0677">Repeat</keyword>
<comment type="subcellular location">
    <subcellularLocation>
        <location evidence="9">Cytoplasm</location>
    </subcellularLocation>
</comment>
<dbReference type="GO" id="GO:0051082">
    <property type="term" value="F:unfolded protein binding"/>
    <property type="evidence" value="ECO:0007669"/>
    <property type="project" value="UniProtKB-UniRule"/>
</dbReference>
<feature type="binding site" evidence="9">
    <location>
        <position position="207"/>
    </location>
    <ligand>
        <name>Zn(2+)</name>
        <dbReference type="ChEBI" id="CHEBI:29105"/>
        <label>2</label>
    </ligand>
</feature>
<dbReference type="GO" id="GO:0005737">
    <property type="term" value="C:cytoplasm"/>
    <property type="evidence" value="ECO:0007669"/>
    <property type="project" value="UniProtKB-SubCell"/>
</dbReference>
<keyword evidence="8 9" id="KW-0143">Chaperone</keyword>
<dbReference type="GO" id="GO:0008270">
    <property type="term" value="F:zinc ion binding"/>
    <property type="evidence" value="ECO:0007669"/>
    <property type="project" value="UniProtKB-UniRule"/>
</dbReference>
<dbReference type="PRINTS" id="PR00625">
    <property type="entry name" value="JDOMAIN"/>
</dbReference>
<sequence length="388" mass="42422">MATSKRDYYEILGVSKSATQDEIKKAYRKLAKQYHPDNKETGDAEKFKECSEAFSVLSDPQKRSTYDQFGHAAFDQTSGGANPFSGSGFEGFNFNGGSFDDLNDILNKMFGGFGGGFGGFSSSRSSRSGGPQRGDDTMMRIKINFMDAINGKTVTIPLTYDEKCSSCGGTGALNGTEYTTCPTCKGRGRVLTQQRSIFGIIQQESVCPDCHGSGKKIKTPCPNCDGKGYNRVKKEIEVKIPAGIQSGQQIRVQGKGERGLNGGNNGDLYIEVVVAKHEFFIRDGNDIHIDIPLDFIDACLGTTISVPTVYGEAELKINPGTQPNDILTLKGKGVKDLRGNGYGNEYVHIILKTPTYLNKDQKKALEDFKHATKQGDTFFDKFKRAFKS</sequence>
<dbReference type="SUPFAM" id="SSF57938">
    <property type="entry name" value="DnaJ/Hsp40 cysteine-rich domain"/>
    <property type="match status" value="1"/>
</dbReference>
<dbReference type="PANTHER" id="PTHR43096:SF10">
    <property type="entry name" value="CHAPERONE PROTEIN DNAJ A6, CHLOROPLASTIC"/>
    <property type="match status" value="1"/>
</dbReference>
<evidence type="ECO:0000256" key="7">
    <source>
        <dbReference type="ARBA" id="ARBA00023016"/>
    </source>
</evidence>
<dbReference type="SUPFAM" id="SSF46565">
    <property type="entry name" value="Chaperone J-domain"/>
    <property type="match status" value="1"/>
</dbReference>
<dbReference type="CDD" id="cd10719">
    <property type="entry name" value="DnaJ_zf"/>
    <property type="match status" value="1"/>
</dbReference>
<proteinExistence type="inferred from homology"/>
<dbReference type="HAMAP" id="MF_01152">
    <property type="entry name" value="DnaJ"/>
    <property type="match status" value="1"/>
</dbReference>
<evidence type="ECO:0000256" key="3">
    <source>
        <dbReference type="ARBA" id="ARBA00022723"/>
    </source>
</evidence>
<dbReference type="CDD" id="cd10747">
    <property type="entry name" value="DnaJ_C"/>
    <property type="match status" value="1"/>
</dbReference>
<evidence type="ECO:0000259" key="12">
    <source>
        <dbReference type="PROSITE" id="PS51188"/>
    </source>
</evidence>
<evidence type="ECO:0000313" key="14">
    <source>
        <dbReference type="Proteomes" id="UP000823613"/>
    </source>
</evidence>
<dbReference type="NCBIfam" id="NF008035">
    <property type="entry name" value="PRK10767.1"/>
    <property type="match status" value="1"/>
</dbReference>
<evidence type="ECO:0000256" key="5">
    <source>
        <dbReference type="ARBA" id="ARBA00022771"/>
    </source>
</evidence>
<dbReference type="Pfam" id="PF00226">
    <property type="entry name" value="DnaJ"/>
    <property type="match status" value="1"/>
</dbReference>
<evidence type="ECO:0000259" key="11">
    <source>
        <dbReference type="PROSITE" id="PS50076"/>
    </source>
</evidence>
<dbReference type="FunFam" id="1.10.287.110:FF:000031">
    <property type="entry name" value="Molecular chaperone DnaJ"/>
    <property type="match status" value="1"/>
</dbReference>
<dbReference type="PROSITE" id="PS50076">
    <property type="entry name" value="DNAJ_2"/>
    <property type="match status" value="1"/>
</dbReference>
<feature type="domain" description="CR-type" evidence="12">
    <location>
        <begin position="151"/>
        <end position="233"/>
    </location>
</feature>
<feature type="binding site" evidence="9">
    <location>
        <position position="167"/>
    </location>
    <ligand>
        <name>Zn(2+)</name>
        <dbReference type="ChEBI" id="CHEBI:29105"/>
        <label>1</label>
    </ligand>
</feature>
<gene>
    <name evidence="9 13" type="primary">dnaJ</name>
    <name evidence="13" type="ORF">IAC58_06465</name>
</gene>
<dbReference type="SUPFAM" id="SSF49493">
    <property type="entry name" value="HSP40/DnaJ peptide-binding domain"/>
    <property type="match status" value="2"/>
</dbReference>
<dbReference type="InterPro" id="IPR036410">
    <property type="entry name" value="HSP_DnaJ_Cys-rich_dom_sf"/>
</dbReference>
<feature type="binding site" evidence="9">
    <location>
        <position position="184"/>
    </location>
    <ligand>
        <name>Zn(2+)</name>
        <dbReference type="ChEBI" id="CHEBI:29105"/>
        <label>2</label>
    </ligand>
</feature>
<dbReference type="Gene3D" id="2.60.260.20">
    <property type="entry name" value="Urease metallochaperone UreE, N-terminal domain"/>
    <property type="match status" value="2"/>
</dbReference>
<reference evidence="13" key="1">
    <citation type="submission" date="2020-10" db="EMBL/GenBank/DDBJ databases">
        <authorList>
            <person name="Gilroy R."/>
        </authorList>
    </citation>
    <scope>NUCLEOTIDE SEQUENCE</scope>
    <source>
        <strain evidence="13">11159</strain>
    </source>
</reference>
<dbReference type="SMART" id="SM00271">
    <property type="entry name" value="DnaJ"/>
    <property type="match status" value="1"/>
</dbReference>
<feature type="zinc finger region" description="CR-type" evidence="10">
    <location>
        <begin position="151"/>
        <end position="233"/>
    </location>
</feature>
<dbReference type="Pfam" id="PF01556">
    <property type="entry name" value="DnaJ_C"/>
    <property type="match status" value="1"/>
</dbReference>
<evidence type="ECO:0000256" key="2">
    <source>
        <dbReference type="ARBA" id="ARBA00022705"/>
    </source>
</evidence>
<dbReference type="GO" id="GO:0005524">
    <property type="term" value="F:ATP binding"/>
    <property type="evidence" value="ECO:0007669"/>
    <property type="project" value="InterPro"/>
</dbReference>
<keyword evidence="5 9" id="KW-0863">Zinc-finger</keyword>
<dbReference type="InterPro" id="IPR001305">
    <property type="entry name" value="HSP_DnaJ_Cys-rich_dom"/>
</dbReference>
<feature type="binding site" evidence="9">
    <location>
        <position position="181"/>
    </location>
    <ligand>
        <name>Zn(2+)</name>
        <dbReference type="ChEBI" id="CHEBI:29105"/>
        <label>2</label>
    </ligand>
</feature>
<dbReference type="AlphaFoldDB" id="A0A9D9GX12"/>
<feature type="binding site" evidence="9">
    <location>
        <position position="221"/>
    </location>
    <ligand>
        <name>Zn(2+)</name>
        <dbReference type="ChEBI" id="CHEBI:29105"/>
        <label>1</label>
    </ligand>
</feature>
<reference evidence="13" key="2">
    <citation type="journal article" date="2021" name="PeerJ">
        <title>Extensive microbial diversity within the chicken gut microbiome revealed by metagenomics and culture.</title>
        <authorList>
            <person name="Gilroy R."/>
            <person name="Ravi A."/>
            <person name="Getino M."/>
            <person name="Pursley I."/>
            <person name="Horton D.L."/>
            <person name="Alikhan N.F."/>
            <person name="Baker D."/>
            <person name="Gharbi K."/>
            <person name="Hall N."/>
            <person name="Watson M."/>
            <person name="Adriaenssens E.M."/>
            <person name="Foster-Nyarko E."/>
            <person name="Jarju S."/>
            <person name="Secka A."/>
            <person name="Antonio M."/>
            <person name="Oren A."/>
            <person name="Chaudhuri R.R."/>
            <person name="La Ragione R."/>
            <person name="Hildebrand F."/>
            <person name="Pallen M.J."/>
        </authorList>
    </citation>
    <scope>NUCLEOTIDE SEQUENCE</scope>
    <source>
        <strain evidence="13">11159</strain>
    </source>
</reference>
<evidence type="ECO:0000256" key="4">
    <source>
        <dbReference type="ARBA" id="ARBA00022737"/>
    </source>
</evidence>
<dbReference type="Proteomes" id="UP000823613">
    <property type="component" value="Unassembled WGS sequence"/>
</dbReference>
<comment type="similarity">
    <text evidence="9">Belongs to the DnaJ family.</text>
</comment>
<dbReference type="InterPro" id="IPR012724">
    <property type="entry name" value="DnaJ"/>
</dbReference>
<dbReference type="GO" id="GO:0042026">
    <property type="term" value="P:protein refolding"/>
    <property type="evidence" value="ECO:0007669"/>
    <property type="project" value="TreeGrafter"/>
</dbReference>
<evidence type="ECO:0000256" key="10">
    <source>
        <dbReference type="PROSITE-ProRule" id="PRU00546"/>
    </source>
</evidence>
<organism evidence="13 14">
    <name type="scientific">Candidatus Onthovivens merdipullorum</name>
    <dbReference type="NCBI Taxonomy" id="2840889"/>
    <lineage>
        <taxon>Bacteria</taxon>
        <taxon>Bacillati</taxon>
        <taxon>Bacillota</taxon>
        <taxon>Bacilli</taxon>
        <taxon>Bacillales</taxon>
        <taxon>Candidatus Onthovivens</taxon>
    </lineage>
</organism>
<comment type="caution">
    <text evidence="13">The sequence shown here is derived from an EMBL/GenBank/DDBJ whole genome shotgun (WGS) entry which is preliminary data.</text>
</comment>
<dbReference type="Gene3D" id="1.10.287.110">
    <property type="entry name" value="DnaJ domain"/>
    <property type="match status" value="1"/>
</dbReference>
<keyword evidence="6 9" id="KW-0862">Zinc</keyword>
<evidence type="ECO:0000256" key="9">
    <source>
        <dbReference type="HAMAP-Rule" id="MF_01152"/>
    </source>
</evidence>
<dbReference type="FunFam" id="2.60.260.20:FF:000005">
    <property type="entry name" value="Chaperone protein dnaJ 1, mitochondrial"/>
    <property type="match status" value="1"/>
</dbReference>
<feature type="binding site" evidence="9">
    <location>
        <position position="164"/>
    </location>
    <ligand>
        <name>Zn(2+)</name>
        <dbReference type="ChEBI" id="CHEBI:29105"/>
        <label>1</label>
    </ligand>
</feature>
<dbReference type="InterPro" id="IPR008971">
    <property type="entry name" value="HSP40/DnaJ_pept-bd"/>
</dbReference>
<name>A0A9D9GX12_9BACL</name>
<comment type="cofactor">
    <cofactor evidence="9">
        <name>Zn(2+)</name>
        <dbReference type="ChEBI" id="CHEBI:29105"/>
    </cofactor>
    <text evidence="9">Binds 2 Zn(2+) ions per monomer.</text>
</comment>
<keyword evidence="1 9" id="KW-0963">Cytoplasm</keyword>
<dbReference type="Pfam" id="PF00684">
    <property type="entry name" value="DnaJ_CXXCXGXG"/>
    <property type="match status" value="1"/>
</dbReference>
<feature type="binding site" evidence="9">
    <location>
        <position position="210"/>
    </location>
    <ligand>
        <name>Zn(2+)</name>
        <dbReference type="ChEBI" id="CHEBI:29105"/>
        <label>2</label>
    </ligand>
</feature>
<feature type="repeat" description="CXXCXGXG motif" evidence="9">
    <location>
        <begin position="164"/>
        <end position="171"/>
    </location>
</feature>
<comment type="subunit">
    <text evidence="9">Homodimer.</text>
</comment>